<feature type="region of interest" description="Disordered" evidence="1">
    <location>
        <begin position="16"/>
        <end position="83"/>
    </location>
</feature>
<sequence>MTGRAPVHVDFVSYCRHPARKPRQNKADGASRDGVATRFSRLPLAPPRLASQRKILPKETSPEGSPGIIENDDPQRISNLSTTHAVRPERDLEIVNEAALTISCLDSHPPCENGDYGYIDFLVNQYGHFIQPSVPILCAESVH</sequence>
<dbReference type="Proteomes" id="UP000638313">
    <property type="component" value="Unassembled WGS sequence"/>
</dbReference>
<evidence type="ECO:0000256" key="1">
    <source>
        <dbReference type="SAM" id="MobiDB-lite"/>
    </source>
</evidence>
<keyword evidence="3" id="KW-1185">Reference proteome</keyword>
<name>A0A919EE43_9ACTN</name>
<accession>A0A919EE43</accession>
<dbReference type="EMBL" id="BNBD01000006">
    <property type="protein sequence ID" value="GHF50691.1"/>
    <property type="molecule type" value="Genomic_DNA"/>
</dbReference>
<reference evidence="2" key="2">
    <citation type="submission" date="2020-09" db="EMBL/GenBank/DDBJ databases">
        <authorList>
            <person name="Sun Q."/>
            <person name="Ohkuma M."/>
        </authorList>
    </citation>
    <scope>NUCLEOTIDE SEQUENCE</scope>
    <source>
        <strain evidence="2">JCM 4059</strain>
    </source>
</reference>
<dbReference type="AlphaFoldDB" id="A0A919EE43"/>
<gene>
    <name evidence="2" type="ORF">GCM10010218_35300</name>
</gene>
<evidence type="ECO:0000313" key="2">
    <source>
        <dbReference type="EMBL" id="GHF50691.1"/>
    </source>
</evidence>
<organism evidence="2 3">
    <name type="scientific">Streptomyces mashuensis</name>
    <dbReference type="NCBI Taxonomy" id="33904"/>
    <lineage>
        <taxon>Bacteria</taxon>
        <taxon>Bacillati</taxon>
        <taxon>Actinomycetota</taxon>
        <taxon>Actinomycetes</taxon>
        <taxon>Kitasatosporales</taxon>
        <taxon>Streptomycetaceae</taxon>
        <taxon>Streptomyces</taxon>
    </lineage>
</organism>
<proteinExistence type="predicted"/>
<comment type="caution">
    <text evidence="2">The sequence shown here is derived from an EMBL/GenBank/DDBJ whole genome shotgun (WGS) entry which is preliminary data.</text>
</comment>
<reference evidence="2" key="1">
    <citation type="journal article" date="2014" name="Int. J. Syst. Evol. Microbiol.">
        <title>Complete genome sequence of Corynebacterium casei LMG S-19264T (=DSM 44701T), isolated from a smear-ripened cheese.</title>
        <authorList>
            <consortium name="US DOE Joint Genome Institute (JGI-PGF)"/>
            <person name="Walter F."/>
            <person name="Albersmeier A."/>
            <person name="Kalinowski J."/>
            <person name="Ruckert C."/>
        </authorList>
    </citation>
    <scope>NUCLEOTIDE SEQUENCE</scope>
    <source>
        <strain evidence="2">JCM 4059</strain>
    </source>
</reference>
<protein>
    <submittedName>
        <fullName evidence="2">Uncharacterized protein</fullName>
    </submittedName>
</protein>
<evidence type="ECO:0000313" key="3">
    <source>
        <dbReference type="Proteomes" id="UP000638313"/>
    </source>
</evidence>